<proteinExistence type="inferred from homology"/>
<dbReference type="InterPro" id="IPR027303">
    <property type="entry name" value="Gln_synth_gly_rich_site"/>
</dbReference>
<feature type="binding site" evidence="7">
    <location>
        <position position="221"/>
    </location>
    <ligand>
        <name>Mg(2+)</name>
        <dbReference type="ChEBI" id="CHEBI:18420"/>
        <label>1</label>
    </ligand>
</feature>
<feature type="binding site" evidence="7">
    <location>
        <position position="358"/>
    </location>
    <ligand>
        <name>Mg(2+)</name>
        <dbReference type="ChEBI" id="CHEBI:18420"/>
        <label>1</label>
    </ligand>
</feature>
<dbReference type="Gene3D" id="3.10.20.70">
    <property type="entry name" value="Glutamine synthetase, N-terminal domain"/>
    <property type="match status" value="1"/>
</dbReference>
<feature type="binding site" evidence="5">
    <location>
        <begin position="265"/>
        <end position="266"/>
    </location>
    <ligand>
        <name>L-glutamate</name>
        <dbReference type="ChEBI" id="CHEBI:29985"/>
    </ligand>
</feature>
<evidence type="ECO:0000313" key="15">
    <source>
        <dbReference type="EMBL" id="STZ14569.1"/>
    </source>
</evidence>
<protein>
    <recommendedName>
        <fullName evidence="3 11">Glutamine synthetase</fullName>
        <ecNumber evidence="2 11">6.3.1.2</ecNumber>
    </recommendedName>
</protein>
<dbReference type="SUPFAM" id="SSF54368">
    <property type="entry name" value="Glutamine synthetase, N-terminal domain"/>
    <property type="match status" value="1"/>
</dbReference>
<dbReference type="SMART" id="SM01230">
    <property type="entry name" value="Gln-synt_C"/>
    <property type="match status" value="1"/>
</dbReference>
<comment type="cofactor">
    <cofactor evidence="7">
        <name>Mg(2+)</name>
        <dbReference type="ChEBI" id="CHEBI:18420"/>
    </cofactor>
    <text evidence="7">Binds 2 Mg(2+) ions per subunit.</text>
</comment>
<dbReference type="InterPro" id="IPR008146">
    <property type="entry name" value="Gln_synth_cat_dom"/>
</dbReference>
<dbReference type="SUPFAM" id="SSF55931">
    <property type="entry name" value="Glutamine synthetase/guanido kinase"/>
    <property type="match status" value="1"/>
</dbReference>
<dbReference type="FunFam" id="3.10.20.70:FF:000001">
    <property type="entry name" value="Glutamine synthetase"/>
    <property type="match status" value="1"/>
</dbReference>
<feature type="binding site" evidence="6">
    <location>
        <position position="353"/>
    </location>
    <ligand>
        <name>ATP</name>
        <dbReference type="ChEBI" id="CHEBI:30616"/>
    </ligand>
</feature>
<dbReference type="OrthoDB" id="9807095at2"/>
<keyword evidence="16" id="KW-1185">Reference proteome</keyword>
<feature type="binding site" evidence="5">
    <location>
        <position position="322"/>
    </location>
    <ligand>
        <name>L-glutamate</name>
        <dbReference type="ChEBI" id="CHEBI:29985"/>
    </ligand>
</feature>
<dbReference type="PROSITE" id="PS00180">
    <property type="entry name" value="GLNA_1"/>
    <property type="match status" value="1"/>
</dbReference>
<dbReference type="PANTHER" id="PTHR43407:SF2">
    <property type="entry name" value="GLUTAMINE SYNTHETASE"/>
    <property type="match status" value="1"/>
</dbReference>
<dbReference type="InterPro" id="IPR004809">
    <property type="entry name" value="Gln_synth_I"/>
</dbReference>
<dbReference type="EMBL" id="UGQE01000004">
    <property type="protein sequence ID" value="STZ14569.1"/>
    <property type="molecule type" value="Genomic_DNA"/>
</dbReference>
<evidence type="ECO:0000256" key="10">
    <source>
        <dbReference type="RuleBase" id="RU000384"/>
    </source>
</evidence>
<dbReference type="PROSITE" id="PS00181">
    <property type="entry name" value="GLNA_ATP"/>
    <property type="match status" value="1"/>
</dbReference>
<dbReference type="GO" id="GO:0004356">
    <property type="term" value="F:glutamine synthetase activity"/>
    <property type="evidence" value="ECO:0007669"/>
    <property type="project" value="UniProtKB-EC"/>
</dbReference>
<evidence type="ECO:0000313" key="17">
    <source>
        <dbReference type="Proteomes" id="UP000255279"/>
    </source>
</evidence>
<feature type="binding site" evidence="6">
    <location>
        <begin position="272"/>
        <end position="274"/>
    </location>
    <ligand>
        <name>ATP</name>
        <dbReference type="ChEBI" id="CHEBI:30616"/>
    </ligand>
</feature>
<dbReference type="PROSITE" id="PS51986">
    <property type="entry name" value="GS_BETA_GRASP"/>
    <property type="match status" value="1"/>
</dbReference>
<dbReference type="Pfam" id="PF03951">
    <property type="entry name" value="Gln-synt_N"/>
    <property type="match status" value="1"/>
</dbReference>
<dbReference type="InterPro" id="IPR008147">
    <property type="entry name" value="Gln_synt_N"/>
</dbReference>
<keyword evidence="7" id="KW-0460">Magnesium</keyword>
<feature type="binding site" evidence="6">
    <location>
        <position position="340"/>
    </location>
    <ligand>
        <name>ATP</name>
        <dbReference type="ChEBI" id="CHEBI:30616"/>
    </ligand>
</feature>
<evidence type="ECO:0000256" key="11">
    <source>
        <dbReference type="RuleBase" id="RU004356"/>
    </source>
</evidence>
<feature type="domain" description="GS beta-grasp" evidence="12">
    <location>
        <begin position="12"/>
        <end position="96"/>
    </location>
</feature>
<feature type="binding site" evidence="5">
    <location>
        <position position="340"/>
    </location>
    <ligand>
        <name>L-glutamate</name>
        <dbReference type="ChEBI" id="CHEBI:29985"/>
    </ligand>
</feature>
<keyword evidence="7" id="KW-0479">Metal-binding</keyword>
<sequence length="469" mass="52076">MSNKLFDLIESSGAKWVDFRFTDTKGKEIHLTFPADTVDEDTLEDGKMFDGSSVAGWKGIESSDMIMLPDPETAYLDPFYEAPTVVVTCDVIEPETLQGYEKDPRSIARRAEQYLQQTGIGDTAFFGPEPEFFVFDEVKWDVDQSGARSTIVSEAAAWSTNKDYPWGNNAQRPSVKGGYGVVAPIDHFHDMRAVMCDRLEDIMGEGRVEMHLHEVASAQQEIGISFNTLVKKADEVQQFKYVVQQVANQFGKTATFMPKPIVGDNGSGMHVHISISKDGTNIFSGDEYAGLSKEALYFIGGIIKHARALNAITNPTVNSYKRLVPHFEAPIKLAYSASNRSASIRIPHVSSPKARRIEARFPDPATNPYLCFAALLMAGLDGIENKADPGEAADKNLYDLPPEEEALIPTVAENLEAALNALKEDHAFLLKGDVFSKEMIESYIELKTQEVQLLNEAVHPLEFDLYYRV</sequence>
<evidence type="ECO:0000256" key="8">
    <source>
        <dbReference type="PIRSR" id="PIRSR604809-50"/>
    </source>
</evidence>
<feature type="binding site" evidence="7">
    <location>
        <position position="129"/>
    </location>
    <ligand>
        <name>Mg(2+)</name>
        <dbReference type="ChEBI" id="CHEBI:18420"/>
        <label>1</label>
    </ligand>
</feature>
<dbReference type="GO" id="GO:0046872">
    <property type="term" value="F:metal ion binding"/>
    <property type="evidence" value="ECO:0007669"/>
    <property type="project" value="UniProtKB-KW"/>
</dbReference>
<dbReference type="Pfam" id="PF00120">
    <property type="entry name" value="Gln-synt_C"/>
    <property type="match status" value="1"/>
</dbReference>
<evidence type="ECO:0000256" key="3">
    <source>
        <dbReference type="ARBA" id="ARBA00021364"/>
    </source>
</evidence>
<feature type="binding site" evidence="5">
    <location>
        <position position="328"/>
    </location>
    <ligand>
        <name>L-glutamate</name>
        <dbReference type="ChEBI" id="CHEBI:29985"/>
    </ligand>
</feature>
<dbReference type="FunFam" id="3.30.590.10:FF:000001">
    <property type="entry name" value="Glutamine synthetase"/>
    <property type="match status" value="1"/>
</dbReference>
<dbReference type="InterPro" id="IPR036651">
    <property type="entry name" value="Gln_synt_N_sf"/>
</dbReference>
<evidence type="ECO:0000256" key="5">
    <source>
        <dbReference type="PIRSR" id="PIRSR604809-1"/>
    </source>
</evidence>
<comment type="catalytic activity">
    <reaction evidence="4 11">
        <text>L-glutamate + NH4(+) + ATP = L-glutamine + ADP + phosphate + H(+)</text>
        <dbReference type="Rhea" id="RHEA:16169"/>
        <dbReference type="ChEBI" id="CHEBI:15378"/>
        <dbReference type="ChEBI" id="CHEBI:28938"/>
        <dbReference type="ChEBI" id="CHEBI:29985"/>
        <dbReference type="ChEBI" id="CHEBI:30616"/>
        <dbReference type="ChEBI" id="CHEBI:43474"/>
        <dbReference type="ChEBI" id="CHEBI:58359"/>
        <dbReference type="ChEBI" id="CHEBI:456216"/>
        <dbReference type="EC" id="6.3.1.2"/>
    </reaction>
</comment>
<feature type="domain" description="GS catalytic" evidence="13">
    <location>
        <begin position="104"/>
        <end position="469"/>
    </location>
</feature>
<evidence type="ECO:0000313" key="16">
    <source>
        <dbReference type="Proteomes" id="UP000190435"/>
    </source>
</evidence>
<evidence type="ECO:0000256" key="9">
    <source>
        <dbReference type="PROSITE-ProRule" id="PRU01330"/>
    </source>
</evidence>
<keyword evidence="6 11" id="KW-0067">ATP-binding</keyword>
<evidence type="ECO:0000313" key="14">
    <source>
        <dbReference type="EMBL" id="OOR90212.1"/>
    </source>
</evidence>
<dbReference type="NCBIfam" id="TIGR00653">
    <property type="entry name" value="GlnA"/>
    <property type="match status" value="1"/>
</dbReference>
<dbReference type="GO" id="GO:0019740">
    <property type="term" value="P:nitrogen utilization"/>
    <property type="evidence" value="ECO:0007669"/>
    <property type="project" value="TreeGrafter"/>
</dbReference>
<dbReference type="STRING" id="34060.B0181_04885"/>
<comment type="similarity">
    <text evidence="1 9 10">Belongs to the glutamine synthetase family.</text>
</comment>
<keyword evidence="6 11" id="KW-0547">Nucleotide-binding</keyword>
<feature type="binding site" evidence="7">
    <location>
        <position position="131"/>
    </location>
    <ligand>
        <name>Mg(2+)</name>
        <dbReference type="ChEBI" id="CHEBI:18420"/>
        <label>1</label>
    </ligand>
</feature>
<dbReference type="GO" id="GO:0016020">
    <property type="term" value="C:membrane"/>
    <property type="evidence" value="ECO:0007669"/>
    <property type="project" value="TreeGrafter"/>
</dbReference>
<evidence type="ECO:0000256" key="1">
    <source>
        <dbReference type="ARBA" id="ARBA00009897"/>
    </source>
</evidence>
<feature type="binding site" evidence="7">
    <location>
        <position position="270"/>
    </location>
    <ligand>
        <name>Mg(2+)</name>
        <dbReference type="ChEBI" id="CHEBI:18420"/>
        <label>1</label>
    </ligand>
</feature>
<keyword evidence="11 14" id="KW-0436">Ligase</keyword>
<dbReference type="EC" id="6.3.1.2" evidence="2 11"/>
<reference evidence="15 17" key="2">
    <citation type="submission" date="2018-06" db="EMBL/GenBank/DDBJ databases">
        <authorList>
            <consortium name="Pathogen Informatics"/>
            <person name="Doyle S."/>
        </authorList>
    </citation>
    <scope>NUCLEOTIDE SEQUENCE [LARGE SCALE GENOMIC DNA]</scope>
    <source>
        <strain evidence="15 17">NCTC10293</strain>
    </source>
</reference>
<feature type="binding site" evidence="7">
    <location>
        <position position="214"/>
    </location>
    <ligand>
        <name>Mg(2+)</name>
        <dbReference type="ChEBI" id="CHEBI:18420"/>
        <label>1</label>
    </ligand>
</feature>
<dbReference type="InterPro" id="IPR027302">
    <property type="entry name" value="Gln_synth_N_conserv_site"/>
</dbReference>
<dbReference type="Gene3D" id="3.30.590.10">
    <property type="entry name" value="Glutamine synthetase/guanido kinase, catalytic domain"/>
    <property type="match status" value="1"/>
</dbReference>
<dbReference type="GO" id="GO:0005524">
    <property type="term" value="F:ATP binding"/>
    <property type="evidence" value="ECO:0007669"/>
    <property type="project" value="UniProtKB-KW"/>
</dbReference>
<dbReference type="RefSeq" id="WP_078276372.1">
    <property type="nucleotide sequence ID" value="NZ_CAACXO010000043.1"/>
</dbReference>
<dbReference type="AlphaFoldDB" id="A0A1T0A348"/>
<feature type="modified residue" description="O-AMP-tyrosine" evidence="8">
    <location>
        <position position="398"/>
    </location>
</feature>
<reference evidence="14 16" key="1">
    <citation type="submission" date="2017-02" db="EMBL/GenBank/DDBJ databases">
        <title>Draft genome sequence of Moraxella caviae CCUG 355 type strain.</title>
        <authorList>
            <person name="Engstrom-Jakobsson H."/>
            <person name="Salva-Serra F."/>
            <person name="Thorell K."/>
            <person name="Gonzales-Siles L."/>
            <person name="Karlsson R."/>
            <person name="Boulund F."/>
            <person name="Engstrand L."/>
            <person name="Moore E."/>
        </authorList>
    </citation>
    <scope>NUCLEOTIDE SEQUENCE [LARGE SCALE GENOMIC DNA]</scope>
    <source>
        <strain evidence="14 16">CCUG 355</strain>
    </source>
</reference>
<evidence type="ECO:0000259" key="13">
    <source>
        <dbReference type="PROSITE" id="PS51987"/>
    </source>
</evidence>
<evidence type="ECO:0000259" key="12">
    <source>
        <dbReference type="PROSITE" id="PS51986"/>
    </source>
</evidence>
<keyword evidence="8" id="KW-0597">Phosphoprotein</keyword>
<dbReference type="Proteomes" id="UP000190435">
    <property type="component" value="Unassembled WGS sequence"/>
</dbReference>
<evidence type="ECO:0000256" key="4">
    <source>
        <dbReference type="ARBA" id="ARBA00049436"/>
    </source>
</evidence>
<evidence type="ECO:0000256" key="2">
    <source>
        <dbReference type="ARBA" id="ARBA00012937"/>
    </source>
</evidence>
<accession>A0A1T0A348</accession>
<dbReference type="EMBL" id="MUXU01000033">
    <property type="protein sequence ID" value="OOR90212.1"/>
    <property type="molecule type" value="Genomic_DNA"/>
</dbReference>
<dbReference type="GO" id="GO:0006542">
    <property type="term" value="P:glutamine biosynthetic process"/>
    <property type="evidence" value="ECO:0007669"/>
    <property type="project" value="InterPro"/>
</dbReference>
<feature type="binding site" evidence="5">
    <location>
        <position position="360"/>
    </location>
    <ligand>
        <name>L-glutamate</name>
        <dbReference type="ChEBI" id="CHEBI:29985"/>
    </ligand>
</feature>
<feature type="binding site" evidence="6">
    <location>
        <position position="209"/>
    </location>
    <ligand>
        <name>ATP</name>
        <dbReference type="ChEBI" id="CHEBI:30616"/>
    </ligand>
</feature>
<gene>
    <name evidence="15" type="primary">glnA</name>
    <name evidence="14" type="ORF">B0181_04885</name>
    <name evidence="15" type="ORF">NCTC10293_02164</name>
</gene>
<organism evidence="14 16">
    <name type="scientific">Moraxella caviae</name>
    <dbReference type="NCBI Taxonomy" id="34060"/>
    <lineage>
        <taxon>Bacteria</taxon>
        <taxon>Pseudomonadati</taxon>
        <taxon>Pseudomonadota</taxon>
        <taxon>Gammaproteobacteria</taxon>
        <taxon>Moraxellales</taxon>
        <taxon>Moraxellaceae</taxon>
        <taxon>Moraxella</taxon>
    </lineage>
</organism>
<dbReference type="PROSITE" id="PS51987">
    <property type="entry name" value="GS_CATALYTIC"/>
    <property type="match status" value="1"/>
</dbReference>
<evidence type="ECO:0000256" key="7">
    <source>
        <dbReference type="PIRSR" id="PIRSR604809-3"/>
    </source>
</evidence>
<name>A0A1T0A348_9GAMM</name>
<dbReference type="GO" id="GO:0005737">
    <property type="term" value="C:cytoplasm"/>
    <property type="evidence" value="ECO:0007669"/>
    <property type="project" value="TreeGrafter"/>
</dbReference>
<dbReference type="Proteomes" id="UP000255279">
    <property type="component" value="Unassembled WGS sequence"/>
</dbReference>
<dbReference type="PANTHER" id="PTHR43407">
    <property type="entry name" value="GLUTAMINE SYNTHETASE"/>
    <property type="match status" value="1"/>
</dbReference>
<evidence type="ECO:0000256" key="6">
    <source>
        <dbReference type="PIRSR" id="PIRSR604809-2"/>
    </source>
</evidence>
<dbReference type="InterPro" id="IPR014746">
    <property type="entry name" value="Gln_synth/guanido_kin_cat_dom"/>
</dbReference>